<evidence type="ECO:0000256" key="1">
    <source>
        <dbReference type="ARBA" id="ARBA00004635"/>
    </source>
</evidence>
<sequence>MKNKMKKTIRIAFILIIVVNLVGERGTLVEELNLPNSIGYDIVEKKDNNVFYNVPIRTYFLESKSPNESKITTGKATTLGETRNRRQLEASKEFILGLEKSLVISENYARFGVTTIIDILLNNPLVNDNAKIVVCNGTANDILEYEVEKYSGREEYIGTLVEHLYKFNFFSHKYTLMDFIITSTSEGKNSVLPYIDIIDNELKITGLAIFNKDKMISKLDMEDVKTLNLLRENNGKGILTIEKNSKEYINYYPKSKSKAKCYKEGNKLKFVIDIKLNGPIVSNELYKNLNSDPKVLKKFEKDMGKSVEKKCNLFINKMKSDLNVDILNLGSVAAAKYGRETGTDWNKEVLNSDIKVNVKVKVDSQGRGDY</sequence>
<dbReference type="InterPro" id="IPR038501">
    <property type="entry name" value="Spore_GerAC_C_sf"/>
</dbReference>
<keyword evidence="5" id="KW-0472">Membrane</keyword>
<evidence type="ECO:0000313" key="10">
    <source>
        <dbReference type="EMBL" id="NFA59705.1"/>
    </source>
</evidence>
<dbReference type="Pfam" id="PF25198">
    <property type="entry name" value="Spore_GerAC_N"/>
    <property type="match status" value="1"/>
</dbReference>
<name>A0A6M0SXL4_CLOBO</name>
<evidence type="ECO:0000256" key="5">
    <source>
        <dbReference type="ARBA" id="ARBA00023136"/>
    </source>
</evidence>
<dbReference type="PANTHER" id="PTHR35789:SF1">
    <property type="entry name" value="SPORE GERMINATION PROTEIN B3"/>
    <property type="match status" value="1"/>
</dbReference>
<comment type="subcellular location">
    <subcellularLocation>
        <location evidence="1">Membrane</location>
        <topology evidence="1">Lipid-anchor</topology>
    </subcellularLocation>
</comment>
<evidence type="ECO:0000256" key="2">
    <source>
        <dbReference type="ARBA" id="ARBA00007886"/>
    </source>
</evidence>
<keyword evidence="3" id="KW-0309">Germination</keyword>
<dbReference type="PANTHER" id="PTHR35789">
    <property type="entry name" value="SPORE GERMINATION PROTEIN B3"/>
    <property type="match status" value="1"/>
</dbReference>
<keyword evidence="7" id="KW-0449">Lipoprotein</keyword>
<keyword evidence="4" id="KW-0732">Signal</keyword>
<dbReference type="Pfam" id="PF05504">
    <property type="entry name" value="Spore_GerAC"/>
    <property type="match status" value="1"/>
</dbReference>
<evidence type="ECO:0000256" key="6">
    <source>
        <dbReference type="ARBA" id="ARBA00023139"/>
    </source>
</evidence>
<dbReference type="Proteomes" id="UP000473089">
    <property type="component" value="Unassembled WGS sequence"/>
</dbReference>
<protein>
    <submittedName>
        <fullName evidence="10">Ger(X)C family spore germination protein</fullName>
    </submittedName>
</protein>
<dbReference type="AlphaFoldDB" id="A0A6M0SXL4"/>
<organism evidence="10 11">
    <name type="scientific">Clostridium botulinum</name>
    <dbReference type="NCBI Taxonomy" id="1491"/>
    <lineage>
        <taxon>Bacteria</taxon>
        <taxon>Bacillati</taxon>
        <taxon>Bacillota</taxon>
        <taxon>Clostridia</taxon>
        <taxon>Eubacteriales</taxon>
        <taxon>Clostridiaceae</taxon>
        <taxon>Clostridium</taxon>
    </lineage>
</organism>
<keyword evidence="6" id="KW-0564">Palmitate</keyword>
<dbReference type="Gene3D" id="3.30.300.210">
    <property type="entry name" value="Nutrient germinant receptor protein C, domain 3"/>
    <property type="match status" value="1"/>
</dbReference>
<dbReference type="GO" id="GO:0009847">
    <property type="term" value="P:spore germination"/>
    <property type="evidence" value="ECO:0007669"/>
    <property type="project" value="InterPro"/>
</dbReference>
<evidence type="ECO:0000313" key="11">
    <source>
        <dbReference type="Proteomes" id="UP000473089"/>
    </source>
</evidence>
<feature type="domain" description="Spore germination GerAC-like C-terminal" evidence="8">
    <location>
        <begin position="205"/>
        <end position="366"/>
    </location>
</feature>
<accession>A0A6M0SXL4</accession>
<dbReference type="InterPro" id="IPR008844">
    <property type="entry name" value="Spore_GerAC-like"/>
</dbReference>
<reference evidence="10 11" key="1">
    <citation type="submission" date="2019-02" db="EMBL/GenBank/DDBJ databases">
        <title>Genome sequencing of Clostridium botulinum clinical isolates.</title>
        <authorList>
            <person name="Brunt J."/>
            <person name="Van Vliet A.H.M."/>
            <person name="Stringer S.C."/>
            <person name="Grant K.A."/>
            <person name="Carter A.C."/>
            <person name="Peck M.W."/>
        </authorList>
    </citation>
    <scope>NUCLEOTIDE SEQUENCE [LARGE SCALE GENOMIC DNA]</scope>
    <source>
        <strain evidence="10 11">R1125/03</strain>
    </source>
</reference>
<evidence type="ECO:0000259" key="9">
    <source>
        <dbReference type="Pfam" id="PF25198"/>
    </source>
</evidence>
<evidence type="ECO:0000256" key="4">
    <source>
        <dbReference type="ARBA" id="ARBA00022729"/>
    </source>
</evidence>
<dbReference type="GO" id="GO:0016020">
    <property type="term" value="C:membrane"/>
    <property type="evidence" value="ECO:0007669"/>
    <property type="project" value="UniProtKB-SubCell"/>
</dbReference>
<evidence type="ECO:0000259" key="8">
    <source>
        <dbReference type="Pfam" id="PF05504"/>
    </source>
</evidence>
<comment type="caution">
    <text evidence="10">The sequence shown here is derived from an EMBL/GenBank/DDBJ whole genome shotgun (WGS) entry which is preliminary data.</text>
</comment>
<evidence type="ECO:0000256" key="3">
    <source>
        <dbReference type="ARBA" id="ARBA00022544"/>
    </source>
</evidence>
<proteinExistence type="inferred from homology"/>
<dbReference type="NCBIfam" id="TIGR02887">
    <property type="entry name" value="spore_ger_x_C"/>
    <property type="match status" value="1"/>
</dbReference>
<dbReference type="InterPro" id="IPR046953">
    <property type="entry name" value="Spore_GerAC-like_C"/>
</dbReference>
<evidence type="ECO:0000256" key="7">
    <source>
        <dbReference type="ARBA" id="ARBA00023288"/>
    </source>
</evidence>
<dbReference type="InterPro" id="IPR057336">
    <property type="entry name" value="GerAC_N"/>
</dbReference>
<comment type="similarity">
    <text evidence="2">Belongs to the GerABKC lipoprotein family.</text>
</comment>
<dbReference type="EMBL" id="SGJP01000007">
    <property type="protein sequence ID" value="NFA59705.1"/>
    <property type="molecule type" value="Genomic_DNA"/>
</dbReference>
<gene>
    <name evidence="10" type="ORF">EXM42_04620</name>
</gene>
<feature type="domain" description="Spore germination protein N-terminal" evidence="9">
    <location>
        <begin position="29"/>
        <end position="197"/>
    </location>
</feature>